<dbReference type="GO" id="GO:0006096">
    <property type="term" value="P:glycolytic process"/>
    <property type="evidence" value="ECO:0007669"/>
    <property type="project" value="UniProtKB-KW"/>
</dbReference>
<dbReference type="GO" id="GO:0004619">
    <property type="term" value="F:phosphoglycerate mutase activity"/>
    <property type="evidence" value="ECO:0007669"/>
    <property type="project" value="UniProtKB-EC"/>
</dbReference>
<dbReference type="EMBL" id="UOGL01000677">
    <property type="protein sequence ID" value="VAX42651.1"/>
    <property type="molecule type" value="Genomic_DNA"/>
</dbReference>
<dbReference type="AlphaFoldDB" id="A0A3B1DUR6"/>
<name>A0A3B1DUR6_9ZZZZ</name>
<dbReference type="SUPFAM" id="SSF53649">
    <property type="entry name" value="Alkaline phosphatase-like"/>
    <property type="match status" value="1"/>
</dbReference>
<proteinExistence type="predicted"/>
<gene>
    <name evidence="1" type="ORF">MNBD_PLANCTO02-3048</name>
</gene>
<dbReference type="InterPro" id="IPR017850">
    <property type="entry name" value="Alkaline_phosphatase_core_sf"/>
</dbReference>
<dbReference type="Pfam" id="PF10143">
    <property type="entry name" value="PhosphMutase"/>
    <property type="match status" value="1"/>
</dbReference>
<dbReference type="PANTHER" id="PTHR31209:SF4">
    <property type="entry name" value="2,3-BISPHOSPHOGLYCERATE-INDEPENDENT PHOSPHOGLYCERATE MUTASE"/>
    <property type="match status" value="1"/>
</dbReference>
<organism evidence="1">
    <name type="scientific">hydrothermal vent metagenome</name>
    <dbReference type="NCBI Taxonomy" id="652676"/>
    <lineage>
        <taxon>unclassified sequences</taxon>
        <taxon>metagenomes</taxon>
        <taxon>ecological metagenomes</taxon>
    </lineage>
</organism>
<accession>A0A3B1DUR6</accession>
<dbReference type="PANTHER" id="PTHR31209">
    <property type="entry name" value="COFACTOR-INDEPENDENT PHOSPHOGLYCERATE MUTASE"/>
    <property type="match status" value="1"/>
</dbReference>
<evidence type="ECO:0000313" key="1">
    <source>
        <dbReference type="EMBL" id="VAX42651.1"/>
    </source>
</evidence>
<reference evidence="1" key="1">
    <citation type="submission" date="2018-06" db="EMBL/GenBank/DDBJ databases">
        <authorList>
            <person name="Zhirakovskaya E."/>
        </authorList>
    </citation>
    <scope>NUCLEOTIDE SEQUENCE</scope>
</reference>
<dbReference type="GO" id="GO:0046872">
    <property type="term" value="F:metal ion binding"/>
    <property type="evidence" value="ECO:0007669"/>
    <property type="project" value="InterPro"/>
</dbReference>
<dbReference type="Gene3D" id="3.40.720.10">
    <property type="entry name" value="Alkaline Phosphatase, subunit A"/>
    <property type="match status" value="1"/>
</dbReference>
<dbReference type="InterPro" id="IPR004456">
    <property type="entry name" value="Pglycerate_mutase_ApgM"/>
</dbReference>
<sequence length="226" mass="24735">MKYVLIIPDGAADQPQKELGNLTPLQAADIPHMDAIASAGIVGQVDHVPQSMPSGSDVGTMTLFGYDTLKYHTGRAPIEAAARGIALGENDWAIRCNLVTVEDGCMKSFTAEQITSELGAELIQLLQKECCGNNHWKFHTGVSYRNLLLYRSQNGIAPFCAETTTIPPHDILDQPIEKFLPSGPGSEELRKLMLRSVDLFLTSKKNKERTSNGELPATQIWLWGEG</sequence>
<feature type="non-terminal residue" evidence="1">
    <location>
        <position position="226"/>
    </location>
</feature>
<protein>
    <submittedName>
        <fullName evidence="1">Uncharacterized protein</fullName>
    </submittedName>
</protein>